<accession>A0A1H8LTA6</accession>
<organism evidence="4 5">
    <name type="scientific">Amphibacillus marinus</name>
    <dbReference type="NCBI Taxonomy" id="872970"/>
    <lineage>
        <taxon>Bacteria</taxon>
        <taxon>Bacillati</taxon>
        <taxon>Bacillota</taxon>
        <taxon>Bacilli</taxon>
        <taxon>Bacillales</taxon>
        <taxon>Bacillaceae</taxon>
        <taxon>Amphibacillus</taxon>
    </lineage>
</organism>
<keyword evidence="1" id="KW-0749">Sporulation</keyword>
<dbReference type="NCBIfam" id="TIGR02864">
    <property type="entry name" value="spore_sspO"/>
    <property type="match status" value="1"/>
</dbReference>
<feature type="compositionally biased region" description="Basic residues" evidence="3">
    <location>
        <begin position="55"/>
        <end position="64"/>
    </location>
</feature>
<dbReference type="Proteomes" id="UP000199300">
    <property type="component" value="Unassembled WGS sequence"/>
</dbReference>
<evidence type="ECO:0000313" key="4">
    <source>
        <dbReference type="EMBL" id="SEO08098.1"/>
    </source>
</evidence>
<evidence type="ECO:0000256" key="1">
    <source>
        <dbReference type="ARBA" id="ARBA00022969"/>
    </source>
</evidence>
<gene>
    <name evidence="4" type="ORF">SAMN04488134_103310</name>
</gene>
<dbReference type="GO" id="GO:0030435">
    <property type="term" value="P:sporulation resulting in formation of a cellular spore"/>
    <property type="evidence" value="ECO:0007669"/>
    <property type="project" value="UniProtKB-KW"/>
</dbReference>
<dbReference type="STRING" id="872970.SAMN04488134_103310"/>
<keyword evidence="5" id="KW-1185">Reference proteome</keyword>
<protein>
    <recommendedName>
        <fullName evidence="2">Small acid-soluble spore protein O</fullName>
    </recommendedName>
</protein>
<sequence length="64" mass="7739">MELTHPSNMEVIELTKRDDAYIKRPVNDQQAKKQTMPREFDHEFANEPLTEMEKKHNKKTKKRQ</sequence>
<dbReference type="AlphaFoldDB" id="A0A1H8LTA6"/>
<name>A0A1H8LTA6_9BACI</name>
<reference evidence="4 5" key="1">
    <citation type="submission" date="2016-10" db="EMBL/GenBank/DDBJ databases">
        <authorList>
            <person name="de Groot N.N."/>
        </authorList>
    </citation>
    <scope>NUCLEOTIDE SEQUENCE [LARGE SCALE GENOMIC DNA]</scope>
    <source>
        <strain evidence="4 5">CGMCC 1.10434</strain>
    </source>
</reference>
<evidence type="ECO:0000256" key="3">
    <source>
        <dbReference type="SAM" id="MobiDB-lite"/>
    </source>
</evidence>
<dbReference type="Pfam" id="PF08175">
    <property type="entry name" value="SspO"/>
    <property type="match status" value="1"/>
</dbReference>
<dbReference type="EMBL" id="FODJ01000003">
    <property type="protein sequence ID" value="SEO08098.1"/>
    <property type="molecule type" value="Genomic_DNA"/>
</dbReference>
<feature type="compositionally biased region" description="Basic and acidic residues" evidence="3">
    <location>
        <begin position="36"/>
        <end position="45"/>
    </location>
</feature>
<dbReference type="GO" id="GO:0030436">
    <property type="term" value="P:asexual sporulation"/>
    <property type="evidence" value="ECO:0007669"/>
    <property type="project" value="UniProtKB-UniRule"/>
</dbReference>
<evidence type="ECO:0000313" key="5">
    <source>
        <dbReference type="Proteomes" id="UP000199300"/>
    </source>
</evidence>
<proteinExistence type="predicted"/>
<feature type="region of interest" description="Disordered" evidence="3">
    <location>
        <begin position="28"/>
        <end position="64"/>
    </location>
</feature>
<evidence type="ECO:0000256" key="2">
    <source>
        <dbReference type="NCBIfam" id="TIGR02864"/>
    </source>
</evidence>
<dbReference type="GO" id="GO:0042601">
    <property type="term" value="C:endospore-forming forespore"/>
    <property type="evidence" value="ECO:0007669"/>
    <property type="project" value="InterPro"/>
</dbReference>
<dbReference type="InterPro" id="IPR012613">
    <property type="entry name" value="SASP_SspO"/>
</dbReference>